<proteinExistence type="predicted"/>
<sequence length="98" mass="10777">MQLDHDSGVALVITNNMSGCILFSFPFGTNITGAWESVQLPCRVLIQVSPQGITKKVETHIHTHNPSDASKINLAHLHSSATVCKHFANSTLVWIKRE</sequence>
<organism evidence="1">
    <name type="scientific">Rhipicephalus zambeziensis</name>
    <dbReference type="NCBI Taxonomy" id="60191"/>
    <lineage>
        <taxon>Eukaryota</taxon>
        <taxon>Metazoa</taxon>
        <taxon>Ecdysozoa</taxon>
        <taxon>Arthropoda</taxon>
        <taxon>Chelicerata</taxon>
        <taxon>Arachnida</taxon>
        <taxon>Acari</taxon>
        <taxon>Parasitiformes</taxon>
        <taxon>Ixodida</taxon>
        <taxon>Ixodoidea</taxon>
        <taxon>Ixodidae</taxon>
        <taxon>Rhipicephalinae</taxon>
        <taxon>Rhipicephalus</taxon>
        <taxon>Rhipicephalus</taxon>
    </lineage>
</organism>
<name>A0A224YHK7_9ACAR</name>
<accession>A0A224YHK7</accession>
<reference evidence="1" key="1">
    <citation type="journal article" date="2017" name="Parasit. Vectors">
        <title>Sialotranscriptomics of Rhipicephalus zambeziensis reveals intricate expression profiles of secretory proteins and suggests tight temporal transcriptional regulation during blood-feeding.</title>
        <authorList>
            <person name="de Castro M.H."/>
            <person name="de Klerk D."/>
            <person name="Pienaar R."/>
            <person name="Rees D.J.G."/>
            <person name="Mans B.J."/>
        </authorList>
    </citation>
    <scope>NUCLEOTIDE SEQUENCE</scope>
    <source>
        <tissue evidence="1">Salivary glands</tissue>
    </source>
</reference>
<protein>
    <submittedName>
        <fullName evidence="1">Uncharacterized protein</fullName>
    </submittedName>
</protein>
<dbReference type="EMBL" id="GFPF01002146">
    <property type="protein sequence ID" value="MAA13292.1"/>
    <property type="molecule type" value="Transcribed_RNA"/>
</dbReference>
<evidence type="ECO:0000313" key="1">
    <source>
        <dbReference type="EMBL" id="MAA13292.1"/>
    </source>
</evidence>
<dbReference type="AlphaFoldDB" id="A0A224YHK7"/>